<feature type="compositionally biased region" description="Polar residues" evidence="1">
    <location>
        <begin position="614"/>
        <end position="625"/>
    </location>
</feature>
<dbReference type="AlphaFoldDB" id="A0A8H2XN13"/>
<comment type="caution">
    <text evidence="2">The sequence shown here is derived from an EMBL/GenBank/DDBJ whole genome shotgun (WGS) entry which is preliminary data.</text>
</comment>
<feature type="compositionally biased region" description="Polar residues" evidence="1">
    <location>
        <begin position="641"/>
        <end position="656"/>
    </location>
</feature>
<feature type="region of interest" description="Disordered" evidence="1">
    <location>
        <begin position="614"/>
        <end position="769"/>
    </location>
</feature>
<feature type="compositionally biased region" description="Basic and acidic residues" evidence="1">
    <location>
        <begin position="627"/>
        <end position="640"/>
    </location>
</feature>
<feature type="region of interest" description="Disordered" evidence="1">
    <location>
        <begin position="554"/>
        <end position="599"/>
    </location>
</feature>
<gene>
    <name evidence="2" type="ORF">RDB_LOCUS23374</name>
</gene>
<organism evidence="2 3">
    <name type="scientific">Rhizoctonia solani</name>
    <dbReference type="NCBI Taxonomy" id="456999"/>
    <lineage>
        <taxon>Eukaryota</taxon>
        <taxon>Fungi</taxon>
        <taxon>Dikarya</taxon>
        <taxon>Basidiomycota</taxon>
        <taxon>Agaricomycotina</taxon>
        <taxon>Agaricomycetes</taxon>
        <taxon>Cantharellales</taxon>
        <taxon>Ceratobasidiaceae</taxon>
        <taxon>Rhizoctonia</taxon>
    </lineage>
</organism>
<reference evidence="2" key="1">
    <citation type="submission" date="2021-01" db="EMBL/GenBank/DDBJ databases">
        <authorList>
            <person name="Kaushik A."/>
        </authorList>
    </citation>
    <scope>NUCLEOTIDE SEQUENCE</scope>
    <source>
        <strain evidence="2">AG6-10EEA</strain>
    </source>
</reference>
<evidence type="ECO:0000313" key="2">
    <source>
        <dbReference type="EMBL" id="CAE6430765.1"/>
    </source>
</evidence>
<protein>
    <submittedName>
        <fullName evidence="2">Uncharacterized protein</fullName>
    </submittedName>
</protein>
<dbReference type="EMBL" id="CAJMXA010000437">
    <property type="protein sequence ID" value="CAE6430765.1"/>
    <property type="molecule type" value="Genomic_DNA"/>
</dbReference>
<name>A0A8H2XN13_9AGAM</name>
<evidence type="ECO:0000313" key="3">
    <source>
        <dbReference type="Proteomes" id="UP000663853"/>
    </source>
</evidence>
<evidence type="ECO:0000256" key="1">
    <source>
        <dbReference type="SAM" id="MobiDB-lite"/>
    </source>
</evidence>
<dbReference type="Proteomes" id="UP000663853">
    <property type="component" value="Unassembled WGS sequence"/>
</dbReference>
<feature type="compositionally biased region" description="Gly residues" evidence="1">
    <location>
        <begin position="694"/>
        <end position="719"/>
    </location>
</feature>
<proteinExistence type="predicted"/>
<feature type="region of interest" description="Disordered" evidence="1">
    <location>
        <begin position="219"/>
        <end position="278"/>
    </location>
</feature>
<sequence>MLLFQIHPTPTPVIDKNETSVYLGWFRGLETDDAEVFNLVRAVITVTNKLERYAPINAENELWFDPDGEPLSVPLVIPQSPPVDNDVEVFTRRFWAHRTLFGRVDGSEEEGSFSFFGKWHESQSEGPLYDHVTKTYRGGKLGIAWNTRGLLKVTANIGAALGKIEPPKEAPADYNLGGPRIEDWNKCVHWLREWREHVDKAVANLSLIIPDRTRSVALATLPTSVPPKPRKRAAPKGKQNSRGSDKGSDIEEDGGDHGSSPPAKRAKRANTRKNVSPSNLLLVPDRATVDFSTRNSIFGPKPPTGPVQRFNGTLQALSTAISAFNSRCKRFVTRYNEVPADGCDPYDPTLLSQVRARIHDKYSGVRPLFESVLKQRGNWLKAETLWSRVEPLFREGRQILKEGLVLQRAIDKDTKGHIGPAANRGTHQLAELTAFCWAVKCIVRRFSRFFSLSLCWANYLKDEWESIPMTATAPDLVSLVAAIRDWHNDYRTLLQKCIQDEEDAWKEHELKRHNVPNLNNCWYTFGCPTDGALSPLAITLVEGISSSKSFVEIEEDSLEVQEPPTEKGEHIQDSQSLDNPTPPHKSIAHKPMPPAPDTAAATIQDDAALLVVTSTNQPTTNSVSIDLSHEERSDKERQENGHTVSECEQSMPTASNIMVPHGASPGLEAPRNGACDNGNQPTSQRIEIKETKKGGGSAGTSGSSGGRGRGKGRGTGGGSKANKGRTKGQEEVNPPEEERSSLTNKGVESELVRRRPQRKRIPTAKLRDL</sequence>
<accession>A0A8H2XN13</accession>